<dbReference type="InterPro" id="IPR010982">
    <property type="entry name" value="Lambda_DNA-bd_dom_sf"/>
</dbReference>
<feature type="region of interest" description="Disordered" evidence="4">
    <location>
        <begin position="344"/>
        <end position="367"/>
    </location>
</feature>
<comment type="caution">
    <text evidence="6">The sequence shown here is derived from an EMBL/GenBank/DDBJ whole genome shotgun (WGS) entry which is preliminary data.</text>
</comment>
<evidence type="ECO:0000256" key="2">
    <source>
        <dbReference type="ARBA" id="ARBA00023125"/>
    </source>
</evidence>
<dbReference type="RefSeq" id="WP_377199570.1">
    <property type="nucleotide sequence ID" value="NZ_JBHUHF010000001.1"/>
</dbReference>
<accession>A0ABW4VD49</accession>
<reference evidence="7" key="1">
    <citation type="journal article" date="2019" name="Int. J. Syst. Evol. Microbiol.">
        <title>The Global Catalogue of Microorganisms (GCM) 10K type strain sequencing project: providing services to taxonomists for standard genome sequencing and annotation.</title>
        <authorList>
            <consortium name="The Broad Institute Genomics Platform"/>
            <consortium name="The Broad Institute Genome Sequencing Center for Infectious Disease"/>
            <person name="Wu L."/>
            <person name="Ma J."/>
        </authorList>
    </citation>
    <scope>NUCLEOTIDE SEQUENCE [LARGE SCALE GENOMIC DNA]</scope>
    <source>
        <strain evidence="7">CCM 7043</strain>
    </source>
</reference>
<evidence type="ECO:0000313" key="6">
    <source>
        <dbReference type="EMBL" id="MFD2027851.1"/>
    </source>
</evidence>
<sequence>MARAAKNGTTIAQVAAAAGVSRATVSRVMNGRSTVAADMAERVRAAAADLQYHPSTTARGLSLGRTNTVALVVPDLGNPMFQQILRGAVAAAEPFGFRFLVAETAEHADAEAETALEARLRCDALILAAPRSSEAALRELLPQVTPAVLINRDVPGLDVPSVRVDYGAGVHSVVDHLVALGHRDLAYVAGPRASASHALRARALEEARERHSSLRVTTVACGSTVDDGYRVADEVLATEATGVVAFNDLVAFGLLARLNETGVDVPGDISIAGFDDIELARYGTPSLTTAAVPQAELGGRAWGLLHQLVADQAATPGAGRPAPAASPLVMPGLVVRSSTGPVPPARRLAVPSSDRAGRVRTSDPGVRARWSATNDGWALTTGEQPLARYASGDAMPAVHSPRPHLHPLHSLGGVAMTQTTPIDHRHHYGVSMAVPDVNGTTYWGGRTFVRGQGPTLLSNQGRQHADFTEALEGGATLSSQVRWTDERGHDQVVEHRRLTGLLLPEVEAWSLGWSSRLHAQGSDVVIGSPATNGRPGAGYGGLFWRLPFADEATVLTADGDSEAHAHGSRSPWIAVVRRHGEAWTTLLLVQPGDVDPWFVRVADYVGAGPALAWDATRRIAAGSSLDVELVAVVVDRRLDTVDAADLTEFAVARVRAAGGTSRLGPPQASVCPPRV</sequence>
<dbReference type="Pfam" id="PF13377">
    <property type="entry name" value="Peripla_BP_3"/>
    <property type="match status" value="1"/>
</dbReference>
<dbReference type="CDD" id="cd06267">
    <property type="entry name" value="PBP1_LacI_sugar_binding-like"/>
    <property type="match status" value="1"/>
</dbReference>
<dbReference type="InterPro" id="IPR028082">
    <property type="entry name" value="Peripla_BP_I"/>
</dbReference>
<dbReference type="InterPro" id="IPR046335">
    <property type="entry name" value="LacI/GalR-like_sensor"/>
</dbReference>
<protein>
    <submittedName>
        <fullName evidence="6">DUF6807 family protein</fullName>
    </submittedName>
</protein>
<evidence type="ECO:0000259" key="5">
    <source>
        <dbReference type="PROSITE" id="PS50932"/>
    </source>
</evidence>
<feature type="domain" description="HTH lacI-type" evidence="5">
    <location>
        <begin position="9"/>
        <end position="63"/>
    </location>
</feature>
<dbReference type="SMART" id="SM00354">
    <property type="entry name" value="HTH_LACI"/>
    <property type="match status" value="1"/>
</dbReference>
<dbReference type="Gene3D" id="1.10.260.40">
    <property type="entry name" value="lambda repressor-like DNA-binding domains"/>
    <property type="match status" value="1"/>
</dbReference>
<dbReference type="Pfam" id="PF00356">
    <property type="entry name" value="LacI"/>
    <property type="match status" value="1"/>
</dbReference>
<dbReference type="EMBL" id="JBHUHF010000001">
    <property type="protein sequence ID" value="MFD2027851.1"/>
    <property type="molecule type" value="Genomic_DNA"/>
</dbReference>
<evidence type="ECO:0000256" key="3">
    <source>
        <dbReference type="ARBA" id="ARBA00023163"/>
    </source>
</evidence>
<organism evidence="6 7">
    <name type="scientific">Promicromonospora aerolata</name>
    <dbReference type="NCBI Taxonomy" id="195749"/>
    <lineage>
        <taxon>Bacteria</taxon>
        <taxon>Bacillati</taxon>
        <taxon>Actinomycetota</taxon>
        <taxon>Actinomycetes</taxon>
        <taxon>Micrococcales</taxon>
        <taxon>Promicromonosporaceae</taxon>
        <taxon>Promicromonospora</taxon>
    </lineage>
</organism>
<dbReference type="SUPFAM" id="SSF53822">
    <property type="entry name" value="Periplasmic binding protein-like I"/>
    <property type="match status" value="1"/>
</dbReference>
<dbReference type="CDD" id="cd01392">
    <property type="entry name" value="HTH_LacI"/>
    <property type="match status" value="1"/>
</dbReference>
<dbReference type="InterPro" id="IPR000843">
    <property type="entry name" value="HTH_LacI"/>
</dbReference>
<dbReference type="Gene3D" id="3.40.50.2300">
    <property type="match status" value="2"/>
</dbReference>
<dbReference type="Pfam" id="PF14100">
    <property type="entry name" value="DUF6807"/>
    <property type="match status" value="1"/>
</dbReference>
<name>A0ABW4VD49_9MICO</name>
<evidence type="ECO:0000313" key="7">
    <source>
        <dbReference type="Proteomes" id="UP001597338"/>
    </source>
</evidence>
<evidence type="ECO:0000256" key="1">
    <source>
        <dbReference type="ARBA" id="ARBA00023015"/>
    </source>
</evidence>
<evidence type="ECO:0000256" key="4">
    <source>
        <dbReference type="SAM" id="MobiDB-lite"/>
    </source>
</evidence>
<gene>
    <name evidence="6" type="ORF">ACFSL2_20295</name>
</gene>
<dbReference type="PANTHER" id="PTHR30146:SF109">
    <property type="entry name" value="HTH-TYPE TRANSCRIPTIONAL REGULATOR GALS"/>
    <property type="match status" value="1"/>
</dbReference>
<dbReference type="InterPro" id="IPR029475">
    <property type="entry name" value="DUF6807"/>
</dbReference>
<keyword evidence="3" id="KW-0804">Transcription</keyword>
<dbReference type="PROSITE" id="PS50932">
    <property type="entry name" value="HTH_LACI_2"/>
    <property type="match status" value="1"/>
</dbReference>
<keyword evidence="7" id="KW-1185">Reference proteome</keyword>
<keyword evidence="1" id="KW-0805">Transcription regulation</keyword>
<keyword evidence="2" id="KW-0238">DNA-binding</keyword>
<dbReference type="SUPFAM" id="SSF47413">
    <property type="entry name" value="lambda repressor-like DNA-binding domains"/>
    <property type="match status" value="1"/>
</dbReference>
<dbReference type="PANTHER" id="PTHR30146">
    <property type="entry name" value="LACI-RELATED TRANSCRIPTIONAL REPRESSOR"/>
    <property type="match status" value="1"/>
</dbReference>
<proteinExistence type="predicted"/>
<dbReference type="Proteomes" id="UP001597338">
    <property type="component" value="Unassembled WGS sequence"/>
</dbReference>